<dbReference type="EMBL" id="JBHTBS010000004">
    <property type="protein sequence ID" value="MFC7337545.1"/>
    <property type="molecule type" value="Genomic_DNA"/>
</dbReference>
<accession>A0ABW2L8N8</accession>
<comment type="caution">
    <text evidence="1">The sequence shown here is derived from an EMBL/GenBank/DDBJ whole genome shotgun (WGS) entry which is preliminary data.</text>
</comment>
<evidence type="ECO:0000313" key="1">
    <source>
        <dbReference type="EMBL" id="MFC7337545.1"/>
    </source>
</evidence>
<proteinExistence type="predicted"/>
<dbReference type="SUPFAM" id="SSF55729">
    <property type="entry name" value="Acyl-CoA N-acyltransferases (Nat)"/>
    <property type="match status" value="1"/>
</dbReference>
<dbReference type="Proteomes" id="UP001596472">
    <property type="component" value="Unassembled WGS sequence"/>
</dbReference>
<keyword evidence="2" id="KW-1185">Reference proteome</keyword>
<dbReference type="InterPro" id="IPR016181">
    <property type="entry name" value="Acyl_CoA_acyltransferase"/>
</dbReference>
<evidence type="ECO:0008006" key="3">
    <source>
        <dbReference type="Google" id="ProtNLM"/>
    </source>
</evidence>
<gene>
    <name evidence="1" type="ORF">ACFQY0_10185</name>
</gene>
<reference evidence="2" key="1">
    <citation type="journal article" date="2019" name="Int. J. Syst. Evol. Microbiol.">
        <title>The Global Catalogue of Microorganisms (GCM) 10K type strain sequencing project: providing services to taxonomists for standard genome sequencing and annotation.</title>
        <authorList>
            <consortium name="The Broad Institute Genomics Platform"/>
            <consortium name="The Broad Institute Genome Sequencing Center for Infectious Disease"/>
            <person name="Wu L."/>
            <person name="Ma J."/>
        </authorList>
    </citation>
    <scope>NUCLEOTIDE SEQUENCE [LARGE SCALE GENOMIC DNA]</scope>
    <source>
        <strain evidence="2">CGMCC 4.1467</strain>
    </source>
</reference>
<evidence type="ECO:0000313" key="2">
    <source>
        <dbReference type="Proteomes" id="UP001596472"/>
    </source>
</evidence>
<sequence length="241" mass="27671">MEIDWRIERLDEGEMQDPRDEGCLLRIVGKVKEEGVAAGQLEAYYILDVDLASSRAFFELWDMDGETCAIYEELMAPSQEDFREPLPRLLETRPGLLVIDYIALFPDFRGRELGREVMRQLVRCCADGNIGAVLLDASPLQHRDGAYDFFDHEVRALPWNGDEQDTEKLRGYLRGWGMHQMAKTRYMVAPPGSLSDTHTAKWPPVPILCFWNTCAYCRRWIDTDGDDWENGPEGPIHLGCR</sequence>
<name>A0ABW2L8N8_9BACT</name>
<protein>
    <recommendedName>
        <fullName evidence="3">GNAT family N-acetyltransferase</fullName>
    </recommendedName>
</protein>
<organism evidence="1 2">
    <name type="scientific">Haloferula chungangensis</name>
    <dbReference type="NCBI Taxonomy" id="1048331"/>
    <lineage>
        <taxon>Bacteria</taxon>
        <taxon>Pseudomonadati</taxon>
        <taxon>Verrucomicrobiota</taxon>
        <taxon>Verrucomicrobiia</taxon>
        <taxon>Verrucomicrobiales</taxon>
        <taxon>Verrucomicrobiaceae</taxon>
        <taxon>Haloferula</taxon>
    </lineage>
</organism>
<dbReference type="RefSeq" id="WP_379711926.1">
    <property type="nucleotide sequence ID" value="NZ_JBHTBS010000004.1"/>
</dbReference>